<dbReference type="InterPro" id="IPR001902">
    <property type="entry name" value="SLC26A/SulP_fam"/>
</dbReference>
<evidence type="ECO:0000259" key="6">
    <source>
        <dbReference type="PROSITE" id="PS50801"/>
    </source>
</evidence>
<comment type="subcellular location">
    <subcellularLocation>
        <location evidence="1">Membrane</location>
        <topology evidence="1">Multi-pass membrane protein</topology>
    </subcellularLocation>
</comment>
<dbReference type="CDD" id="cd07042">
    <property type="entry name" value="STAS_SulP_like_sulfate_transporter"/>
    <property type="match status" value="1"/>
</dbReference>
<dbReference type="Pfam" id="PF01740">
    <property type="entry name" value="STAS"/>
    <property type="match status" value="1"/>
</dbReference>
<dbReference type="InterPro" id="IPR011547">
    <property type="entry name" value="SLC26A/SulP_dom"/>
</dbReference>
<evidence type="ECO:0000256" key="1">
    <source>
        <dbReference type="ARBA" id="ARBA00004141"/>
    </source>
</evidence>
<dbReference type="RefSeq" id="WP_345702584.1">
    <property type="nucleotide sequence ID" value="NZ_BAABJP010000004.1"/>
</dbReference>
<evidence type="ECO:0000256" key="5">
    <source>
        <dbReference type="SAM" id="Phobius"/>
    </source>
</evidence>
<feature type="transmembrane region" description="Helical" evidence="5">
    <location>
        <begin position="87"/>
        <end position="106"/>
    </location>
</feature>
<keyword evidence="4 5" id="KW-0472">Membrane</keyword>
<sequence length="578" mass="59970">MDQPERVMLRAPWLAPALRPGWAALRRREWPSVRGDLTAGLTVAAYLVPQVIAYATVAGLPPVTGLWTAMAALVGYALLGTSRLLSIGPESSTAIMTAISVAPLAAGDPARYAALCGALALMVGVVCVLGWALRLGFLADLLSRPVLVGYLAGIALIMISGQLRSITGVPVAGDTFLAEVGSFATGLDRLHLPTFALAAAVLALLLALARLAPRAPGPLIAVLLAAAVTAAFSLREHGIRVVGAVPSGLPVPGLPLVTARDLAALVAPALSVAIVAYSDTVLTGRAFATRGDHRLDADREMLALGAANLAAGLVRGFPASSSGSRTALANDVGGRSQLYSLVALAAIVVVSFAGASVLSALPSAALGALVVYAALRLIDPGELRRFGRLHRSEATLALATTVAVLVLGVLGGVLAAIGLSILDLLRKLSRPHDGILGFVPGLAGMHDIDDYPDARRLPGLVVYRYDAPLSFANADNFRRRALAAVDASPTPARWLILNTEAVVELDITAADALRNLNDELRGRGIVLALARVKQDLRTDLGRTGLLETIGPDRIFPTLPTAVAAFQAEYPPHHLPEGR</sequence>
<protein>
    <submittedName>
        <fullName evidence="7">SulP family inorganic anion transporter</fullName>
    </submittedName>
</protein>
<comment type="caution">
    <text evidence="7">The sequence shown here is derived from an EMBL/GenBank/DDBJ whole genome shotgun (WGS) entry which is preliminary data.</text>
</comment>
<keyword evidence="8" id="KW-1185">Reference proteome</keyword>
<evidence type="ECO:0000313" key="7">
    <source>
        <dbReference type="EMBL" id="GAA5148416.1"/>
    </source>
</evidence>
<dbReference type="Gene3D" id="3.30.750.24">
    <property type="entry name" value="STAS domain"/>
    <property type="match status" value="1"/>
</dbReference>
<feature type="transmembrane region" description="Helical" evidence="5">
    <location>
        <begin position="190"/>
        <end position="208"/>
    </location>
</feature>
<feature type="transmembrane region" description="Helical" evidence="5">
    <location>
        <begin position="396"/>
        <end position="422"/>
    </location>
</feature>
<feature type="transmembrane region" description="Helical" evidence="5">
    <location>
        <begin position="37"/>
        <end position="57"/>
    </location>
</feature>
<evidence type="ECO:0000256" key="2">
    <source>
        <dbReference type="ARBA" id="ARBA00022692"/>
    </source>
</evidence>
<dbReference type="EMBL" id="BAABJP010000004">
    <property type="protein sequence ID" value="GAA5148416.1"/>
    <property type="molecule type" value="Genomic_DNA"/>
</dbReference>
<feature type="transmembrane region" description="Helical" evidence="5">
    <location>
        <begin position="63"/>
        <end position="80"/>
    </location>
</feature>
<dbReference type="Pfam" id="PF00916">
    <property type="entry name" value="Sulfate_transp"/>
    <property type="match status" value="1"/>
</dbReference>
<feature type="domain" description="STAS" evidence="6">
    <location>
        <begin position="450"/>
        <end position="565"/>
    </location>
</feature>
<feature type="transmembrane region" description="Helical" evidence="5">
    <location>
        <begin position="215"/>
        <end position="234"/>
    </location>
</feature>
<gene>
    <name evidence="7" type="ORF">GCM10023321_10660</name>
</gene>
<dbReference type="PANTHER" id="PTHR11814">
    <property type="entry name" value="SULFATE TRANSPORTER"/>
    <property type="match status" value="1"/>
</dbReference>
<dbReference type="PROSITE" id="PS50801">
    <property type="entry name" value="STAS"/>
    <property type="match status" value="1"/>
</dbReference>
<reference evidence="8" key="1">
    <citation type="journal article" date="2019" name="Int. J. Syst. Evol. Microbiol.">
        <title>The Global Catalogue of Microorganisms (GCM) 10K type strain sequencing project: providing services to taxonomists for standard genome sequencing and annotation.</title>
        <authorList>
            <consortium name="The Broad Institute Genomics Platform"/>
            <consortium name="The Broad Institute Genome Sequencing Center for Infectious Disease"/>
            <person name="Wu L."/>
            <person name="Ma J."/>
        </authorList>
    </citation>
    <scope>NUCLEOTIDE SEQUENCE [LARGE SCALE GENOMIC DNA]</scope>
    <source>
        <strain evidence="8">JCM 18303</strain>
    </source>
</reference>
<name>A0ABP9PQ20_9PSEU</name>
<dbReference type="NCBIfam" id="TIGR00815">
    <property type="entry name" value="sulP"/>
    <property type="match status" value="1"/>
</dbReference>
<dbReference type="SUPFAM" id="SSF52091">
    <property type="entry name" value="SpoIIaa-like"/>
    <property type="match status" value="1"/>
</dbReference>
<accession>A0ABP9PQ20</accession>
<dbReference type="InterPro" id="IPR002645">
    <property type="entry name" value="STAS_dom"/>
</dbReference>
<keyword evidence="3 5" id="KW-1133">Transmembrane helix</keyword>
<feature type="transmembrane region" description="Helical" evidence="5">
    <location>
        <begin position="145"/>
        <end position="163"/>
    </location>
</feature>
<dbReference type="Proteomes" id="UP001428817">
    <property type="component" value="Unassembled WGS sequence"/>
</dbReference>
<keyword evidence="2 5" id="KW-0812">Transmembrane</keyword>
<feature type="transmembrane region" description="Helical" evidence="5">
    <location>
        <begin position="112"/>
        <end position="133"/>
    </location>
</feature>
<evidence type="ECO:0000256" key="4">
    <source>
        <dbReference type="ARBA" id="ARBA00023136"/>
    </source>
</evidence>
<evidence type="ECO:0000313" key="8">
    <source>
        <dbReference type="Proteomes" id="UP001428817"/>
    </source>
</evidence>
<evidence type="ECO:0000256" key="3">
    <source>
        <dbReference type="ARBA" id="ARBA00022989"/>
    </source>
</evidence>
<proteinExistence type="predicted"/>
<dbReference type="InterPro" id="IPR036513">
    <property type="entry name" value="STAS_dom_sf"/>
</dbReference>
<feature type="transmembrane region" description="Helical" evidence="5">
    <location>
        <begin position="342"/>
        <end position="375"/>
    </location>
</feature>
<organism evidence="7 8">
    <name type="scientific">Pseudonocardia eucalypti</name>
    <dbReference type="NCBI Taxonomy" id="648755"/>
    <lineage>
        <taxon>Bacteria</taxon>
        <taxon>Bacillati</taxon>
        <taxon>Actinomycetota</taxon>
        <taxon>Actinomycetes</taxon>
        <taxon>Pseudonocardiales</taxon>
        <taxon>Pseudonocardiaceae</taxon>
        <taxon>Pseudonocardia</taxon>
    </lineage>
</organism>